<keyword evidence="4" id="KW-0518">Myosin</keyword>
<dbReference type="GO" id="GO:0005509">
    <property type="term" value="F:calcium ion binding"/>
    <property type="evidence" value="ECO:0007669"/>
    <property type="project" value="InterPro"/>
</dbReference>
<keyword evidence="5" id="KW-0505">Motor protein</keyword>
<evidence type="ECO:0000256" key="1">
    <source>
        <dbReference type="ARBA" id="ARBA00022723"/>
    </source>
</evidence>
<keyword evidence="10" id="KW-1185">Reference proteome</keyword>
<dbReference type="PROSITE" id="PS00018">
    <property type="entry name" value="EF_HAND_1"/>
    <property type="match status" value="1"/>
</dbReference>
<keyword evidence="1" id="KW-0479">Metal-binding</keyword>
<evidence type="ECO:0000313" key="9">
    <source>
        <dbReference type="EMBL" id="PAA46712.1"/>
    </source>
</evidence>
<feature type="compositionally biased region" description="Basic residues" evidence="7">
    <location>
        <begin position="1"/>
        <end position="19"/>
    </location>
</feature>
<dbReference type="Gene3D" id="1.10.238.10">
    <property type="entry name" value="EF-hand"/>
    <property type="match status" value="2"/>
</dbReference>
<accession>A0A267DDR4</accession>
<dbReference type="PROSITE" id="PS50222">
    <property type="entry name" value="EF_HAND_2"/>
    <property type="match status" value="2"/>
</dbReference>
<dbReference type="GO" id="GO:0016459">
    <property type="term" value="C:myosin complex"/>
    <property type="evidence" value="ECO:0007669"/>
    <property type="project" value="UniProtKB-KW"/>
</dbReference>
<dbReference type="STRING" id="282301.A0A267DDR4"/>
<dbReference type="CDD" id="cd00051">
    <property type="entry name" value="EFh"/>
    <property type="match status" value="1"/>
</dbReference>
<dbReference type="Proteomes" id="UP000215902">
    <property type="component" value="Unassembled WGS sequence"/>
</dbReference>
<dbReference type="EMBL" id="NIVC01004732">
    <property type="protein sequence ID" value="PAA46712.1"/>
    <property type="molecule type" value="Genomic_DNA"/>
</dbReference>
<dbReference type="PANTHER" id="PTHR23049">
    <property type="entry name" value="MYOSIN REGULATORY LIGHT CHAIN 2"/>
    <property type="match status" value="1"/>
</dbReference>
<organism evidence="9 10">
    <name type="scientific">Macrostomum lignano</name>
    <dbReference type="NCBI Taxonomy" id="282301"/>
    <lineage>
        <taxon>Eukaryota</taxon>
        <taxon>Metazoa</taxon>
        <taxon>Spiralia</taxon>
        <taxon>Lophotrochozoa</taxon>
        <taxon>Platyhelminthes</taxon>
        <taxon>Rhabditophora</taxon>
        <taxon>Macrostomorpha</taxon>
        <taxon>Macrostomida</taxon>
        <taxon>Macrostomidae</taxon>
        <taxon>Macrostomum</taxon>
    </lineage>
</organism>
<evidence type="ECO:0000256" key="7">
    <source>
        <dbReference type="SAM" id="MobiDB-lite"/>
    </source>
</evidence>
<evidence type="ECO:0000256" key="3">
    <source>
        <dbReference type="ARBA" id="ARBA00022837"/>
    </source>
</evidence>
<dbReference type="FunFam" id="1.10.238.10:FF:000007">
    <property type="entry name" value="Putative myosin regulatory light chain sqh"/>
    <property type="match status" value="1"/>
</dbReference>
<dbReference type="InterPro" id="IPR002048">
    <property type="entry name" value="EF_hand_dom"/>
</dbReference>
<evidence type="ECO:0000256" key="6">
    <source>
        <dbReference type="ARBA" id="ARBA00023179"/>
    </source>
</evidence>
<keyword evidence="6" id="KW-0514">Muscle protein</keyword>
<sequence>KSNKMSKAATRRRGPKQRTQRYTSNVFSMFTEQSVQEFKEAFNMIDTNKDGVIDSEDLSEMLVSLGRDEAGLQPYVERMLAEAPGPINFTMFLTLFGEKMSGSDPEETIRNAFACFDPEGTGVISEEQLREMLTTMGDRWTDEQVDELLHGAPVRDGRFDYAEFARTIKHGKKEEGYN</sequence>
<evidence type="ECO:0000313" key="10">
    <source>
        <dbReference type="Proteomes" id="UP000215902"/>
    </source>
</evidence>
<dbReference type="InterPro" id="IPR011992">
    <property type="entry name" value="EF-hand-dom_pair"/>
</dbReference>
<comment type="caution">
    <text evidence="9">The sequence shown here is derived from an EMBL/GenBank/DDBJ whole genome shotgun (WGS) entry which is preliminary data.</text>
</comment>
<dbReference type="SUPFAM" id="SSF47473">
    <property type="entry name" value="EF-hand"/>
    <property type="match status" value="1"/>
</dbReference>
<dbReference type="SMART" id="SM00054">
    <property type="entry name" value="EFh"/>
    <property type="match status" value="2"/>
</dbReference>
<dbReference type="OrthoDB" id="429467at2759"/>
<dbReference type="InterPro" id="IPR018247">
    <property type="entry name" value="EF_Hand_1_Ca_BS"/>
</dbReference>
<feature type="region of interest" description="Disordered" evidence="7">
    <location>
        <begin position="1"/>
        <end position="22"/>
    </location>
</feature>
<keyword evidence="2" id="KW-0677">Repeat</keyword>
<dbReference type="AlphaFoldDB" id="A0A267DDR4"/>
<proteinExistence type="predicted"/>
<dbReference type="Pfam" id="PF13405">
    <property type="entry name" value="EF-hand_6"/>
    <property type="match status" value="2"/>
</dbReference>
<feature type="non-terminal residue" evidence="9">
    <location>
        <position position="1"/>
    </location>
</feature>
<evidence type="ECO:0000259" key="8">
    <source>
        <dbReference type="PROSITE" id="PS50222"/>
    </source>
</evidence>
<feature type="domain" description="EF-hand" evidence="8">
    <location>
        <begin position="33"/>
        <end position="68"/>
    </location>
</feature>
<dbReference type="InterPro" id="IPR050403">
    <property type="entry name" value="Myosin_RLC"/>
</dbReference>
<gene>
    <name evidence="9" type="ORF">BOX15_Mlig009652g1</name>
</gene>
<protein>
    <recommendedName>
        <fullName evidence="8">EF-hand domain-containing protein</fullName>
    </recommendedName>
</protein>
<keyword evidence="3" id="KW-0106">Calcium</keyword>
<reference evidence="9 10" key="1">
    <citation type="submission" date="2017-06" db="EMBL/GenBank/DDBJ databases">
        <title>A platform for efficient transgenesis in Macrostomum lignano, a flatworm model organism for stem cell research.</title>
        <authorList>
            <person name="Berezikov E."/>
        </authorList>
    </citation>
    <scope>NUCLEOTIDE SEQUENCE [LARGE SCALE GENOMIC DNA]</scope>
    <source>
        <strain evidence="9">DV1</strain>
        <tissue evidence="9">Whole organism</tissue>
    </source>
</reference>
<evidence type="ECO:0000256" key="2">
    <source>
        <dbReference type="ARBA" id="ARBA00022737"/>
    </source>
</evidence>
<evidence type="ECO:0000256" key="4">
    <source>
        <dbReference type="ARBA" id="ARBA00023123"/>
    </source>
</evidence>
<name>A0A267DDR4_9PLAT</name>
<feature type="domain" description="EF-hand" evidence="8">
    <location>
        <begin position="104"/>
        <end position="139"/>
    </location>
</feature>
<evidence type="ECO:0000256" key="5">
    <source>
        <dbReference type="ARBA" id="ARBA00023175"/>
    </source>
</evidence>